<feature type="transmembrane region" description="Helical" evidence="8">
    <location>
        <begin position="21"/>
        <end position="49"/>
    </location>
</feature>
<proteinExistence type="inferred from homology"/>
<evidence type="ECO:0000256" key="2">
    <source>
        <dbReference type="ARBA" id="ARBA00009773"/>
    </source>
</evidence>
<keyword evidence="4" id="KW-1003">Cell membrane</keyword>
<evidence type="ECO:0008006" key="11">
    <source>
        <dbReference type="Google" id="ProtNLM"/>
    </source>
</evidence>
<gene>
    <name evidence="9" type="ORF">A3A96_02810</name>
</gene>
<evidence type="ECO:0000313" key="10">
    <source>
        <dbReference type="Proteomes" id="UP000177707"/>
    </source>
</evidence>
<dbReference type="STRING" id="1802758.A3A96_02810"/>
<dbReference type="EMBL" id="MHWB01000011">
    <property type="protein sequence ID" value="OHB01578.1"/>
    <property type="molecule type" value="Genomic_DNA"/>
</dbReference>
<feature type="transmembrane region" description="Helical" evidence="8">
    <location>
        <begin position="270"/>
        <end position="289"/>
    </location>
</feature>
<keyword evidence="6 8" id="KW-1133">Transmembrane helix</keyword>
<keyword evidence="7 8" id="KW-0472">Membrane</keyword>
<comment type="caution">
    <text evidence="9">The sequence shown here is derived from an EMBL/GenBank/DDBJ whole genome shotgun (WGS) entry which is preliminary data.</text>
</comment>
<dbReference type="GO" id="GO:0055085">
    <property type="term" value="P:transmembrane transport"/>
    <property type="evidence" value="ECO:0007669"/>
    <property type="project" value="TreeGrafter"/>
</dbReference>
<reference evidence="9 10" key="1">
    <citation type="journal article" date="2016" name="Nat. Commun.">
        <title>Thousands of microbial genomes shed light on interconnected biogeochemical processes in an aquifer system.</title>
        <authorList>
            <person name="Anantharaman K."/>
            <person name="Brown C.T."/>
            <person name="Hug L.A."/>
            <person name="Sharon I."/>
            <person name="Castelle C.J."/>
            <person name="Probst A.J."/>
            <person name="Thomas B.C."/>
            <person name="Singh A."/>
            <person name="Wilkins M.J."/>
            <person name="Karaoz U."/>
            <person name="Brodie E.L."/>
            <person name="Williams K.H."/>
            <person name="Hubbard S.S."/>
            <person name="Banfield J.F."/>
        </authorList>
    </citation>
    <scope>NUCLEOTIDE SEQUENCE [LARGE SCALE GENOMIC DNA]</scope>
</reference>
<feature type="transmembrane region" description="Helical" evidence="8">
    <location>
        <begin position="213"/>
        <end position="235"/>
    </location>
</feature>
<name>A0A1G2TW70_9BACT</name>
<dbReference type="Proteomes" id="UP000177707">
    <property type="component" value="Unassembled WGS sequence"/>
</dbReference>
<keyword evidence="5 8" id="KW-0812">Transmembrane</keyword>
<dbReference type="InterPro" id="IPR002549">
    <property type="entry name" value="AI-2E-like"/>
</dbReference>
<protein>
    <recommendedName>
        <fullName evidence="11">AI-2E family transporter</fullName>
    </recommendedName>
</protein>
<dbReference type="PANTHER" id="PTHR21716">
    <property type="entry name" value="TRANSMEMBRANE PROTEIN"/>
    <property type="match status" value="1"/>
</dbReference>
<dbReference type="GO" id="GO:0005886">
    <property type="term" value="C:plasma membrane"/>
    <property type="evidence" value="ECO:0007669"/>
    <property type="project" value="UniProtKB-SubCell"/>
</dbReference>
<accession>A0A1G2TW70</accession>
<keyword evidence="3" id="KW-0813">Transport</keyword>
<dbReference type="AlphaFoldDB" id="A0A1G2TW70"/>
<dbReference type="Pfam" id="PF01594">
    <property type="entry name" value="AI-2E_transport"/>
    <property type="match status" value="1"/>
</dbReference>
<evidence type="ECO:0000256" key="4">
    <source>
        <dbReference type="ARBA" id="ARBA00022475"/>
    </source>
</evidence>
<evidence type="ECO:0000256" key="6">
    <source>
        <dbReference type="ARBA" id="ARBA00022989"/>
    </source>
</evidence>
<feature type="transmembrane region" description="Helical" evidence="8">
    <location>
        <begin position="242"/>
        <end position="264"/>
    </location>
</feature>
<evidence type="ECO:0000256" key="1">
    <source>
        <dbReference type="ARBA" id="ARBA00004651"/>
    </source>
</evidence>
<evidence type="ECO:0000256" key="7">
    <source>
        <dbReference type="ARBA" id="ARBA00023136"/>
    </source>
</evidence>
<sequence>MAIGRSDKIIQISSGTIMKALLIVSIFVAFYYLRDIVLVVLLAVIIASAVEPGTQWFLRLGIPRIISVLFIYSVAVMSLVLMFYFLFLPLLNQSATLLSTLPGYLGELQVWNPLSNTEFFSSNSAVEGFSKTFSLSQIVEQINTTVSSLSNGFFSTASTVFGGILSFLLVVVLSFYLSVESDGVSNFLRIVTPAKNEKYVLGLWKRSQHKIGLWMQGQVVLAIIIAMLVFLGLTLMRIDNALLLAVLAGMFEIIPIFGPILAAIPAVTLALVSNGMTSALLVVGLYIIIQQFENQLIYPLVVRKIVGVPPLVSILALIVGYKLAGFVGLLISVPLATMLIEFLNDVEKNKTAEAERLSRRPKESGSQM</sequence>
<dbReference type="PANTHER" id="PTHR21716:SF53">
    <property type="entry name" value="PERMEASE PERM-RELATED"/>
    <property type="match status" value="1"/>
</dbReference>
<evidence type="ECO:0000256" key="5">
    <source>
        <dbReference type="ARBA" id="ARBA00022692"/>
    </source>
</evidence>
<feature type="transmembrane region" description="Helical" evidence="8">
    <location>
        <begin position="69"/>
        <end position="91"/>
    </location>
</feature>
<evidence type="ECO:0000313" key="9">
    <source>
        <dbReference type="EMBL" id="OHB01578.1"/>
    </source>
</evidence>
<organism evidence="9 10">
    <name type="scientific">Candidatus Zambryskibacteria bacterium RIFCSPLOWO2_01_FULL_39_39</name>
    <dbReference type="NCBI Taxonomy" id="1802758"/>
    <lineage>
        <taxon>Bacteria</taxon>
        <taxon>Candidatus Zambryskiibacteriota</taxon>
    </lineage>
</organism>
<comment type="similarity">
    <text evidence="2">Belongs to the autoinducer-2 exporter (AI-2E) (TC 2.A.86) family.</text>
</comment>
<comment type="subcellular location">
    <subcellularLocation>
        <location evidence="1">Cell membrane</location>
        <topology evidence="1">Multi-pass membrane protein</topology>
    </subcellularLocation>
</comment>
<evidence type="ECO:0000256" key="8">
    <source>
        <dbReference type="SAM" id="Phobius"/>
    </source>
</evidence>
<evidence type="ECO:0000256" key="3">
    <source>
        <dbReference type="ARBA" id="ARBA00022448"/>
    </source>
</evidence>
<feature type="transmembrane region" description="Helical" evidence="8">
    <location>
        <begin position="153"/>
        <end position="177"/>
    </location>
</feature>